<dbReference type="Pfam" id="PF14223">
    <property type="entry name" value="Retrotran_gag_2"/>
    <property type="match status" value="1"/>
</dbReference>
<gene>
    <name evidence="8" type="ORF">ISN44_As07g012890</name>
</gene>
<feature type="compositionally biased region" description="Basic and acidic residues" evidence="5">
    <location>
        <begin position="199"/>
        <end position="211"/>
    </location>
</feature>
<keyword evidence="2" id="KW-0479">Metal-binding</keyword>
<dbReference type="GO" id="GO:0003676">
    <property type="term" value="F:nucleic acid binding"/>
    <property type="evidence" value="ECO:0007669"/>
    <property type="project" value="InterPro"/>
</dbReference>
<dbReference type="GO" id="GO:0008233">
    <property type="term" value="F:peptidase activity"/>
    <property type="evidence" value="ECO:0007669"/>
    <property type="project" value="UniProtKB-KW"/>
</dbReference>
<evidence type="ECO:0000313" key="8">
    <source>
        <dbReference type="EMBL" id="KAG7588970.1"/>
    </source>
</evidence>
<reference evidence="8 9" key="1">
    <citation type="submission" date="2020-12" db="EMBL/GenBank/DDBJ databases">
        <title>Concerted genomic and epigenomic changes stabilize Arabidopsis allopolyploids.</title>
        <authorList>
            <person name="Chen Z."/>
        </authorList>
    </citation>
    <scope>NUCLEOTIDE SEQUENCE [LARGE SCALE GENOMIC DNA]</scope>
    <source>
        <strain evidence="8">As9502</strain>
        <tissue evidence="8">Leaf</tissue>
    </source>
</reference>
<evidence type="ECO:0000256" key="5">
    <source>
        <dbReference type="SAM" id="MobiDB-lite"/>
    </source>
</evidence>
<organism evidence="8 9">
    <name type="scientific">Arabidopsis suecica</name>
    <name type="common">Swedish thale-cress</name>
    <name type="synonym">Cardaminopsis suecica</name>
    <dbReference type="NCBI Taxonomy" id="45249"/>
    <lineage>
        <taxon>Eukaryota</taxon>
        <taxon>Viridiplantae</taxon>
        <taxon>Streptophyta</taxon>
        <taxon>Embryophyta</taxon>
        <taxon>Tracheophyta</taxon>
        <taxon>Spermatophyta</taxon>
        <taxon>Magnoliopsida</taxon>
        <taxon>eudicotyledons</taxon>
        <taxon>Gunneridae</taxon>
        <taxon>Pentapetalae</taxon>
        <taxon>rosids</taxon>
        <taxon>malvids</taxon>
        <taxon>Brassicales</taxon>
        <taxon>Brassicaceae</taxon>
        <taxon>Camelineae</taxon>
        <taxon>Arabidopsis</taxon>
    </lineage>
</organism>
<dbReference type="Proteomes" id="UP000694251">
    <property type="component" value="Chromosome 7"/>
</dbReference>
<dbReference type="CDD" id="cd09272">
    <property type="entry name" value="RNase_HI_RT_Ty1"/>
    <property type="match status" value="1"/>
</dbReference>
<dbReference type="GO" id="GO:0008270">
    <property type="term" value="F:zinc ion binding"/>
    <property type="evidence" value="ECO:0007669"/>
    <property type="project" value="UniProtKB-KW"/>
</dbReference>
<feature type="compositionally biased region" description="Polar residues" evidence="5">
    <location>
        <begin position="242"/>
        <end position="254"/>
    </location>
</feature>
<dbReference type="PROSITE" id="PS50994">
    <property type="entry name" value="INTEGRASE"/>
    <property type="match status" value="1"/>
</dbReference>
<keyword evidence="4" id="KW-0863">Zinc-finger</keyword>
<comment type="caution">
    <text evidence="8">The sequence shown here is derived from an EMBL/GenBank/DDBJ whole genome shotgun (WGS) entry which is preliminary data.</text>
</comment>
<feature type="compositionally biased region" description="Basic residues" evidence="5">
    <location>
        <begin position="223"/>
        <end position="239"/>
    </location>
</feature>
<evidence type="ECO:0000256" key="4">
    <source>
        <dbReference type="PROSITE-ProRule" id="PRU00047"/>
    </source>
</evidence>
<evidence type="ECO:0000259" key="7">
    <source>
        <dbReference type="PROSITE" id="PS50994"/>
    </source>
</evidence>
<feature type="region of interest" description="Disordered" evidence="5">
    <location>
        <begin position="199"/>
        <end position="261"/>
    </location>
</feature>
<dbReference type="PANTHER" id="PTHR42648">
    <property type="entry name" value="TRANSPOSASE, PUTATIVE-RELATED"/>
    <property type="match status" value="1"/>
</dbReference>
<dbReference type="InterPro" id="IPR001878">
    <property type="entry name" value="Znf_CCHC"/>
</dbReference>
<dbReference type="InterPro" id="IPR025724">
    <property type="entry name" value="GAG-pre-integrase_dom"/>
</dbReference>
<dbReference type="EMBL" id="JAEFBJ010000007">
    <property type="protein sequence ID" value="KAG7588970.1"/>
    <property type="molecule type" value="Genomic_DNA"/>
</dbReference>
<feature type="domain" description="Integrase catalytic" evidence="7">
    <location>
        <begin position="508"/>
        <end position="684"/>
    </location>
</feature>
<dbReference type="CDD" id="cd02947">
    <property type="entry name" value="TRX_family"/>
    <property type="match status" value="1"/>
</dbReference>
<dbReference type="InterPro" id="IPR025314">
    <property type="entry name" value="DUF4219"/>
</dbReference>
<dbReference type="GO" id="GO:0015074">
    <property type="term" value="P:DNA integration"/>
    <property type="evidence" value="ECO:0007669"/>
    <property type="project" value="InterPro"/>
</dbReference>
<dbReference type="InterPro" id="IPR001584">
    <property type="entry name" value="Integrase_cat-core"/>
</dbReference>
<evidence type="ECO:0000256" key="2">
    <source>
        <dbReference type="ARBA" id="ARBA00022723"/>
    </source>
</evidence>
<dbReference type="Pfam" id="PF00665">
    <property type="entry name" value="rve"/>
    <property type="match status" value="1"/>
</dbReference>
<dbReference type="OrthoDB" id="2013098at2759"/>
<dbReference type="Pfam" id="PF07727">
    <property type="entry name" value="RVT_2"/>
    <property type="match status" value="1"/>
</dbReference>
<keyword evidence="9" id="KW-1185">Reference proteome</keyword>
<dbReference type="InterPro" id="IPR013103">
    <property type="entry name" value="RVT_2"/>
</dbReference>
<evidence type="ECO:0000259" key="6">
    <source>
        <dbReference type="PROSITE" id="PS50158"/>
    </source>
</evidence>
<feature type="compositionally biased region" description="Polar residues" evidence="5">
    <location>
        <begin position="823"/>
        <end position="836"/>
    </location>
</feature>
<dbReference type="Pfam" id="PF13961">
    <property type="entry name" value="DUF4219"/>
    <property type="match status" value="1"/>
</dbReference>
<protein>
    <submittedName>
        <fullName evidence="8">Zinc finger CCHC-type</fullName>
    </submittedName>
</protein>
<dbReference type="InterPro" id="IPR039537">
    <property type="entry name" value="Retrotran_Ty1/copia-like"/>
</dbReference>
<dbReference type="InterPro" id="IPR057670">
    <property type="entry name" value="SH3_retrovirus"/>
</dbReference>
<name>A0A8T2BRM9_ARASU</name>
<accession>A0A8T2BRM9</accession>
<evidence type="ECO:0000256" key="3">
    <source>
        <dbReference type="ARBA" id="ARBA00022801"/>
    </source>
</evidence>
<dbReference type="Pfam" id="PF13976">
    <property type="entry name" value="gag_pre-integrs"/>
    <property type="match status" value="1"/>
</dbReference>
<keyword evidence="4" id="KW-0862">Zinc</keyword>
<evidence type="ECO:0000313" key="9">
    <source>
        <dbReference type="Proteomes" id="UP000694251"/>
    </source>
</evidence>
<dbReference type="PROSITE" id="PS50158">
    <property type="entry name" value="ZF_CCHC"/>
    <property type="match status" value="1"/>
</dbReference>
<dbReference type="SMART" id="SM00343">
    <property type="entry name" value="ZnF_C2HC"/>
    <property type="match status" value="1"/>
</dbReference>
<dbReference type="InterPro" id="IPR054722">
    <property type="entry name" value="PolX-like_BBD"/>
</dbReference>
<keyword evidence="1" id="KW-0645">Protease</keyword>
<keyword evidence="3" id="KW-0378">Hydrolase</keyword>
<proteinExistence type="predicted"/>
<dbReference type="GO" id="GO:0006508">
    <property type="term" value="P:proteolysis"/>
    <property type="evidence" value="ECO:0007669"/>
    <property type="project" value="UniProtKB-KW"/>
</dbReference>
<dbReference type="Pfam" id="PF22936">
    <property type="entry name" value="Pol_BBD"/>
    <property type="match status" value="1"/>
</dbReference>
<evidence type="ECO:0000256" key="1">
    <source>
        <dbReference type="ARBA" id="ARBA00022670"/>
    </source>
</evidence>
<dbReference type="PANTHER" id="PTHR42648:SF25">
    <property type="entry name" value="RNA-DIRECTED DNA POLYMERASE"/>
    <property type="match status" value="1"/>
</dbReference>
<feature type="domain" description="CCHC-type" evidence="6">
    <location>
        <begin position="268"/>
        <end position="283"/>
    </location>
</feature>
<dbReference type="Pfam" id="PF25597">
    <property type="entry name" value="SH3_retrovirus"/>
    <property type="match status" value="1"/>
</dbReference>
<feature type="region of interest" description="Disordered" evidence="5">
    <location>
        <begin position="779"/>
        <end position="842"/>
    </location>
</feature>
<sequence length="1411" mass="161137">MADDDALVVANTTRKDHIPSSIKCPMLTSTNYTVWAMRMRMMLRVHKVWDTIEPGSTDVDKNDIATVLIFQSISEALTLQVGDQATPKAIWDLIKSRNLGAERVKEARLSTIMSDFERIKMMESDTVDDFANKLSELASKASSLGQPIDEQKLVKKFMNSLPRSKYKQIVASLEQVLDLKRTGFEDIVGRIKVYEERIDENPSDSQEKNSQEKLLYSQSNTRGRGRARGGRGNRGRGRGRGNQEQNFPSNQTDQNHNKDKKDKSKLICYRCDKPGHYASVCPERKQNNQEANKVETIEADGALYMHEIVFLNEENLIPRKYEKEKKEEGTWYLDNGASNHMTGVKSFFSELNENIRGKVKFGDGSCVDIGGIGSILFEGKTGEQSLLPDVYFIPELKSNILSLGQATEHGCDIRMRQNYLTLHDPFGRLLIRVLRSPNRLYKISLSIGKPTCLQSKIESETWKWHARLGHISFKTIKAMSNKEMVHGLPKIEKENQLCESCLVGKQTRQVFPNTSSYRASQALELIHADLCGPISPATLAQNRYVFVIIDDFTRYMWTILLREKSESFEKFKSFKSLVEKECNKQITTLRTDRGGEFTSREFQEFCERNGIKRQLTAPYTPQQNGVVERRNRTLMEMTRSILKAMRVPNYLWGEAVHHSTYLINRVPTRALKDQTPYECLRNKKPRIDHLRVFGCLAYAKTEPVNLRKLDDRSQTLVHLGIEPGSKAYRLYNPTTRRVVVSRDVMFNEQNGWTWKGVNEVSEKAPGMFSMYWGDVFDEGQGPYASNSENSEQVSEENTEQVSESENIGDHSDELDDDTDHIGESNTNSSTSVQPTLRRSEREVKRPKYLEDYALLMDIECYAQESGIDFDEVFAPVARLETIRLLVGIAASNSWEIHHLDVKTAFLHGELKEDVYVSQPEGFEKKGEEHKVFKLSKALYGLRQAPRAWNTKLNQILKSLKFLKCSKESAVYRKSEGTKLLLVAIYVDDLFVTGNSIGVIQEFKQGMASKFEMTDLGKLTYYLGIEVRQSKESIELKQEAYARRILKEAGLDNCNPSHIPMEFGLKLSKAQEEKSEADTTMYHRRIGCLRYLLHTRPDLTFSVGVVSRYMQDPKESHGNALKQILRYLQGTLAYGLTYKKGGTKKIVGYSDSSHNVDPDDGRSTTGHVFYYGDSPITWCSQKQPTVALSSCEAEFMAATEAAKQALWLQELLSELTGQSFAKTFLYIDNKSAIELTKNPVFHGRSKHIHKRYHFIRECVENEQIEVDFVPGEEQRADILTKALARTKFKEMRSVIGVEDLSKNDLKFKGYSYLQTGMDSLVIQSKILVMVVFTNDACSYQCLNVKKALQFMDLEYKDKFKFYTGYKYEEKVLAKRYGIFVIPTALVFKDRDLKATVAGVTQAQVMELIDKYI</sequence>